<dbReference type="Proteomes" id="UP000549009">
    <property type="component" value="Unassembled WGS sequence"/>
</dbReference>
<gene>
    <name evidence="1" type="ORF">FHS40_008333</name>
</gene>
<name>A0A7W8B4S3_STRST</name>
<organism evidence="1 2">
    <name type="scientific">Streptomyces spectabilis</name>
    <dbReference type="NCBI Taxonomy" id="68270"/>
    <lineage>
        <taxon>Bacteria</taxon>
        <taxon>Bacillati</taxon>
        <taxon>Actinomycetota</taxon>
        <taxon>Actinomycetes</taxon>
        <taxon>Kitasatosporales</taxon>
        <taxon>Streptomycetaceae</taxon>
        <taxon>Streptomyces</taxon>
    </lineage>
</organism>
<comment type="caution">
    <text evidence="1">The sequence shown here is derived from an EMBL/GenBank/DDBJ whole genome shotgun (WGS) entry which is preliminary data.</text>
</comment>
<evidence type="ECO:0000313" key="2">
    <source>
        <dbReference type="Proteomes" id="UP000549009"/>
    </source>
</evidence>
<proteinExistence type="predicted"/>
<dbReference type="RefSeq" id="WP_229879660.1">
    <property type="nucleotide sequence ID" value="NZ_BMSQ01000027.1"/>
</dbReference>
<protein>
    <submittedName>
        <fullName evidence="1">Uncharacterized protein</fullName>
    </submittedName>
</protein>
<reference evidence="1 2" key="1">
    <citation type="submission" date="2020-08" db="EMBL/GenBank/DDBJ databases">
        <title>Genomic Encyclopedia of Type Strains, Phase III (KMG-III): the genomes of soil and plant-associated and newly described type strains.</title>
        <authorList>
            <person name="Whitman W."/>
        </authorList>
    </citation>
    <scope>NUCLEOTIDE SEQUENCE [LARGE SCALE GENOMIC DNA]</scope>
    <source>
        <strain evidence="1 2">CECT 3146</strain>
    </source>
</reference>
<dbReference type="AlphaFoldDB" id="A0A7W8B4S3"/>
<sequence>MKTFYERTWDRDQCAECRRASVGSDALRAVLASLPPKLVRACGGGVSHEVISCIRDQLSYVPVAVLQARIDRRWWGRWATSPLQREAEGNREAYRPDDVALWLVEPTSCANRCEDGWLMASAQEPGADDRPCPVCAEVRAAVLAESAREDDFDDVDSSGGAKSDRTVAEAVAHRSFAECSGSGGSCGAPVRAPHTQCPACLDWPWCGCGRRRFDPAVSEVCVACADRAAAASR</sequence>
<dbReference type="EMBL" id="JACHJD010000024">
    <property type="protein sequence ID" value="MBB5109205.1"/>
    <property type="molecule type" value="Genomic_DNA"/>
</dbReference>
<accession>A0A7W8B4S3</accession>
<evidence type="ECO:0000313" key="1">
    <source>
        <dbReference type="EMBL" id="MBB5109205.1"/>
    </source>
</evidence>
<keyword evidence="2" id="KW-1185">Reference proteome</keyword>